<evidence type="ECO:0000313" key="2">
    <source>
        <dbReference type="Proteomes" id="UP001199044"/>
    </source>
</evidence>
<reference evidence="2" key="1">
    <citation type="submission" date="2023-07" db="EMBL/GenBank/DDBJ databases">
        <title>Molecular identification of indigenous halophilic bacteria isolated from red sea cost, biodegradation of synthetic dyes and assessment of degraded metabolite toxicity.</title>
        <authorList>
            <person name="Chaieb K."/>
            <person name="Altayb H.N."/>
        </authorList>
    </citation>
    <scope>NUCLEOTIDE SEQUENCE [LARGE SCALE GENOMIC DNA]</scope>
    <source>
        <strain evidence="2">K20</strain>
    </source>
</reference>
<keyword evidence="2" id="KW-1185">Reference proteome</keyword>
<dbReference type="EMBL" id="JAIWIU010000078">
    <property type="protein sequence ID" value="MCA2016967.1"/>
    <property type="molecule type" value="Genomic_DNA"/>
</dbReference>
<dbReference type="PIRSF" id="PIRSF018634">
    <property type="entry name" value="UCP018634"/>
    <property type="match status" value="1"/>
</dbReference>
<protein>
    <submittedName>
        <fullName evidence="1">Type II toxin-antitoxin system RelE/ParE family toxin</fullName>
    </submittedName>
</protein>
<dbReference type="Proteomes" id="UP001199044">
    <property type="component" value="Unassembled WGS sequence"/>
</dbReference>
<dbReference type="InterPro" id="IPR009387">
    <property type="entry name" value="HigB-2"/>
</dbReference>
<proteinExistence type="predicted"/>
<organism evidence="1 2">
    <name type="scientific">Vibrio tritonius</name>
    <dbReference type="NCBI Taxonomy" id="1435069"/>
    <lineage>
        <taxon>Bacteria</taxon>
        <taxon>Pseudomonadati</taxon>
        <taxon>Pseudomonadota</taxon>
        <taxon>Gammaproteobacteria</taxon>
        <taxon>Vibrionales</taxon>
        <taxon>Vibrionaceae</taxon>
        <taxon>Vibrio</taxon>
    </lineage>
</organism>
<evidence type="ECO:0000313" key="1">
    <source>
        <dbReference type="EMBL" id="MCA2016967.1"/>
    </source>
</evidence>
<sequence length="125" mass="13906">MAKRIYVTPLFNKDFLKSELCNGDLISACREIESGNYDASLGGLLYKQRIARKGQGKSGGYRAIVGARIHDVFVFLFLFAKNEQDNISKAEKEALKKLAAVYLKPKVDYAKLEAMVADGSLIKIE</sequence>
<accession>A0ABS7YMQ8</accession>
<comment type="caution">
    <text evidence="1">The sequence shown here is derived from an EMBL/GenBank/DDBJ whole genome shotgun (WGS) entry which is preliminary data.</text>
</comment>
<gene>
    <name evidence="1" type="ORF">LDJ79_12650</name>
</gene>
<dbReference type="RefSeq" id="WP_225250818.1">
    <property type="nucleotide sequence ID" value="NZ_JAIWIU010000078.1"/>
</dbReference>
<name>A0ABS7YMQ8_9VIBR</name>
<dbReference type="Pfam" id="PF06296">
    <property type="entry name" value="RelE"/>
    <property type="match status" value="1"/>
</dbReference>